<keyword evidence="2" id="KW-0238">DNA-binding</keyword>
<proteinExistence type="predicted"/>
<evidence type="ECO:0000313" key="5">
    <source>
        <dbReference type="EMBL" id="AXB45932.1"/>
    </source>
</evidence>
<evidence type="ECO:0000313" key="6">
    <source>
        <dbReference type="Proteomes" id="UP000250434"/>
    </source>
</evidence>
<dbReference type="InterPro" id="IPR012318">
    <property type="entry name" value="HTH_CRP"/>
</dbReference>
<dbReference type="AlphaFoldDB" id="A0A344LD08"/>
<dbReference type="Pfam" id="PF00027">
    <property type="entry name" value="cNMP_binding"/>
    <property type="match status" value="1"/>
</dbReference>
<dbReference type="InterPro" id="IPR050397">
    <property type="entry name" value="Env_Response_Regulators"/>
</dbReference>
<dbReference type="SUPFAM" id="SSF51206">
    <property type="entry name" value="cAMP-binding domain-like"/>
    <property type="match status" value="1"/>
</dbReference>
<organism evidence="5 6">
    <name type="scientific">Amycolatopsis albispora</name>
    <dbReference type="NCBI Taxonomy" id="1804986"/>
    <lineage>
        <taxon>Bacteria</taxon>
        <taxon>Bacillati</taxon>
        <taxon>Actinomycetota</taxon>
        <taxon>Actinomycetes</taxon>
        <taxon>Pseudonocardiales</taxon>
        <taxon>Pseudonocardiaceae</taxon>
        <taxon>Amycolatopsis</taxon>
    </lineage>
</organism>
<accession>A0A344LD08</accession>
<evidence type="ECO:0000256" key="2">
    <source>
        <dbReference type="ARBA" id="ARBA00023125"/>
    </source>
</evidence>
<dbReference type="InterPro" id="IPR000595">
    <property type="entry name" value="cNMP-bd_dom"/>
</dbReference>
<dbReference type="SUPFAM" id="SSF46785">
    <property type="entry name" value="Winged helix' DNA-binding domain"/>
    <property type="match status" value="1"/>
</dbReference>
<dbReference type="SMART" id="SM00100">
    <property type="entry name" value="cNMP"/>
    <property type="match status" value="1"/>
</dbReference>
<reference evidence="5 6" key="1">
    <citation type="submission" date="2016-04" db="EMBL/GenBank/DDBJ databases">
        <title>Complete genome sequence and analysis of deep-sea sediment isolate, Amycolatopsis sp. WP1.</title>
        <authorList>
            <person name="Wang H."/>
            <person name="Chen S."/>
            <person name="Wu Q."/>
        </authorList>
    </citation>
    <scope>NUCLEOTIDE SEQUENCE [LARGE SCALE GENOMIC DNA]</scope>
    <source>
        <strain evidence="5 6">WP1</strain>
    </source>
</reference>
<feature type="domain" description="Cyclic nucleotide-binding" evidence="4">
    <location>
        <begin position="24"/>
        <end position="106"/>
    </location>
</feature>
<evidence type="ECO:0000259" key="4">
    <source>
        <dbReference type="PROSITE" id="PS50042"/>
    </source>
</evidence>
<dbReference type="GO" id="GO:0003677">
    <property type="term" value="F:DNA binding"/>
    <property type="evidence" value="ECO:0007669"/>
    <property type="project" value="UniProtKB-KW"/>
</dbReference>
<evidence type="ECO:0000256" key="3">
    <source>
        <dbReference type="ARBA" id="ARBA00023163"/>
    </source>
</evidence>
<keyword evidence="3" id="KW-0804">Transcription</keyword>
<dbReference type="InterPro" id="IPR036390">
    <property type="entry name" value="WH_DNA-bd_sf"/>
</dbReference>
<keyword evidence="1" id="KW-0805">Transcription regulation</keyword>
<dbReference type="Gene3D" id="2.60.120.10">
    <property type="entry name" value="Jelly Rolls"/>
    <property type="match status" value="1"/>
</dbReference>
<dbReference type="CDD" id="cd00038">
    <property type="entry name" value="CAP_ED"/>
    <property type="match status" value="1"/>
</dbReference>
<dbReference type="EMBL" id="CP015163">
    <property type="protein sequence ID" value="AXB45932.1"/>
    <property type="molecule type" value="Genomic_DNA"/>
</dbReference>
<dbReference type="KEGG" id="aab:A4R43_28480"/>
<dbReference type="PROSITE" id="PS50042">
    <property type="entry name" value="CNMP_BINDING_3"/>
    <property type="match status" value="1"/>
</dbReference>
<dbReference type="InterPro" id="IPR014710">
    <property type="entry name" value="RmlC-like_jellyroll"/>
</dbReference>
<dbReference type="InterPro" id="IPR018490">
    <property type="entry name" value="cNMP-bd_dom_sf"/>
</dbReference>
<dbReference type="Pfam" id="PF13545">
    <property type="entry name" value="HTH_Crp_2"/>
    <property type="match status" value="1"/>
</dbReference>
<gene>
    <name evidence="5" type="ORF">A4R43_28480</name>
</gene>
<keyword evidence="6" id="KW-1185">Reference proteome</keyword>
<protein>
    <recommendedName>
        <fullName evidence="4">Cyclic nucleotide-binding domain-containing protein</fullName>
    </recommendedName>
</protein>
<dbReference type="PANTHER" id="PTHR24567">
    <property type="entry name" value="CRP FAMILY TRANSCRIPTIONAL REGULATORY PROTEIN"/>
    <property type="match status" value="1"/>
</dbReference>
<sequence>MPFGTRIGKDFIAELRLAGTRRPFTRGELLFIEGSAPANVFYIETGSVKVHVHSPDGDELILGVYGPGDLLCEMSALERGPRSASGTGRTTGSVTAVPCARFRALVHQNPAAMMHVLSIVQARLRRADRERLSYLSDDVSARVARKLLEWARRYGTSHSDGRQTIIKFSRKELAQSVAASEKTVDDVLTELCDKGLLSTGRLRFELLNPGGLVAWALARSRV</sequence>
<dbReference type="GO" id="GO:0005829">
    <property type="term" value="C:cytosol"/>
    <property type="evidence" value="ECO:0007669"/>
    <property type="project" value="TreeGrafter"/>
</dbReference>
<evidence type="ECO:0000256" key="1">
    <source>
        <dbReference type="ARBA" id="ARBA00023015"/>
    </source>
</evidence>
<dbReference type="Proteomes" id="UP000250434">
    <property type="component" value="Chromosome"/>
</dbReference>
<name>A0A344LD08_9PSEU</name>
<dbReference type="PANTHER" id="PTHR24567:SF74">
    <property type="entry name" value="HTH-TYPE TRANSCRIPTIONAL REGULATOR ARCR"/>
    <property type="match status" value="1"/>
</dbReference>
<dbReference type="GO" id="GO:0003700">
    <property type="term" value="F:DNA-binding transcription factor activity"/>
    <property type="evidence" value="ECO:0007669"/>
    <property type="project" value="TreeGrafter"/>
</dbReference>